<dbReference type="OrthoDB" id="72213at2"/>
<name>A0A845LFR0_HELGE</name>
<protein>
    <submittedName>
        <fullName evidence="1">DUF3885 domain-containing protein</fullName>
    </submittedName>
</protein>
<sequence>MSADPLRAAFERYNEWVLDYDREWIEKQFLPSLR</sequence>
<dbReference type="AlphaFoldDB" id="A0A845LFR0"/>
<evidence type="ECO:0000313" key="1">
    <source>
        <dbReference type="EMBL" id="MZP42333.1"/>
    </source>
</evidence>
<dbReference type="Proteomes" id="UP000471031">
    <property type="component" value="Unassembled WGS sequence"/>
</dbReference>
<accession>A0A845LFR0</accession>
<comment type="caution">
    <text evidence="1">The sequence shown here is derived from an EMBL/GenBank/DDBJ whole genome shotgun (WGS) entry which is preliminary data.</text>
</comment>
<gene>
    <name evidence="1" type="ORF">GTO89_04665</name>
</gene>
<evidence type="ECO:0000313" key="2">
    <source>
        <dbReference type="Proteomes" id="UP000471031"/>
    </source>
</evidence>
<keyword evidence="2" id="KW-1185">Reference proteome</keyword>
<organism evidence="1 2">
    <name type="scientific">Heliomicrobium gestii</name>
    <name type="common">Heliobacterium gestii</name>
    <dbReference type="NCBI Taxonomy" id="2699"/>
    <lineage>
        <taxon>Bacteria</taxon>
        <taxon>Bacillati</taxon>
        <taxon>Bacillota</taxon>
        <taxon>Clostridia</taxon>
        <taxon>Eubacteriales</taxon>
        <taxon>Heliobacteriaceae</taxon>
        <taxon>Heliomicrobium</taxon>
    </lineage>
</organism>
<dbReference type="RefSeq" id="WP_161260901.1">
    <property type="nucleotide sequence ID" value="NZ_JAFBDC010000006.1"/>
</dbReference>
<reference evidence="1 2" key="1">
    <citation type="submission" date="2020-01" db="EMBL/GenBank/DDBJ databases">
        <title>Whole genome sequence of Heliobacterium gestii DSM 11169.</title>
        <authorList>
            <person name="Kyndt J.A."/>
            <person name="Meyer T.E."/>
        </authorList>
    </citation>
    <scope>NUCLEOTIDE SEQUENCE [LARGE SCALE GENOMIC DNA]</scope>
    <source>
        <strain evidence="1 2">DSM 11169</strain>
    </source>
</reference>
<dbReference type="EMBL" id="WXEX01000003">
    <property type="protein sequence ID" value="MZP42333.1"/>
    <property type="molecule type" value="Genomic_DNA"/>
</dbReference>
<proteinExistence type="predicted"/>